<dbReference type="InterPro" id="IPR023209">
    <property type="entry name" value="DAO"/>
</dbReference>
<feature type="region of interest" description="Disordered" evidence="7">
    <location>
        <begin position="1"/>
        <end position="29"/>
    </location>
</feature>
<dbReference type="PANTHER" id="PTHR11530:SF25">
    <property type="entry name" value="FAD DEPENDENT OXIDOREDUCTASE DOMAIN-CONTAINING PROTEIN"/>
    <property type="match status" value="1"/>
</dbReference>
<dbReference type="Pfam" id="PF01266">
    <property type="entry name" value="DAO"/>
    <property type="match status" value="1"/>
</dbReference>
<protein>
    <submittedName>
        <fullName evidence="9">FAD dependent oxidoreductase</fullName>
    </submittedName>
</protein>
<feature type="binding site" evidence="6">
    <location>
        <position position="237"/>
    </location>
    <ligand>
        <name>FAD</name>
        <dbReference type="ChEBI" id="CHEBI:57692"/>
    </ligand>
</feature>
<evidence type="ECO:0000256" key="1">
    <source>
        <dbReference type="ARBA" id="ARBA00001974"/>
    </source>
</evidence>
<keyword evidence="10" id="KW-1185">Reference proteome</keyword>
<dbReference type="PIRSF" id="PIRSF000189">
    <property type="entry name" value="D-aa_oxidase"/>
    <property type="match status" value="1"/>
</dbReference>
<feature type="binding site" evidence="6">
    <location>
        <begin position="71"/>
        <end position="72"/>
    </location>
    <ligand>
        <name>FAD</name>
        <dbReference type="ChEBI" id="CHEBI:57692"/>
    </ligand>
</feature>
<evidence type="ECO:0000256" key="2">
    <source>
        <dbReference type="ARBA" id="ARBA00006730"/>
    </source>
</evidence>
<keyword evidence="4 6" id="KW-0274">FAD</keyword>
<reference evidence="9" key="1">
    <citation type="journal article" date="2021" name="Nat. Commun.">
        <title>Genetic determinants of endophytism in the Arabidopsis root mycobiome.</title>
        <authorList>
            <person name="Mesny F."/>
            <person name="Miyauchi S."/>
            <person name="Thiergart T."/>
            <person name="Pickel B."/>
            <person name="Atanasova L."/>
            <person name="Karlsson M."/>
            <person name="Huettel B."/>
            <person name="Barry K.W."/>
            <person name="Haridas S."/>
            <person name="Chen C."/>
            <person name="Bauer D."/>
            <person name="Andreopoulos W."/>
            <person name="Pangilinan J."/>
            <person name="LaButti K."/>
            <person name="Riley R."/>
            <person name="Lipzen A."/>
            <person name="Clum A."/>
            <person name="Drula E."/>
            <person name="Henrissat B."/>
            <person name="Kohler A."/>
            <person name="Grigoriev I.V."/>
            <person name="Martin F.M."/>
            <person name="Hacquard S."/>
        </authorList>
    </citation>
    <scope>NUCLEOTIDE SEQUENCE</scope>
    <source>
        <strain evidence="9">MPI-SDFR-AT-0073</strain>
    </source>
</reference>
<dbReference type="RefSeq" id="XP_045953638.1">
    <property type="nucleotide sequence ID" value="XM_046105726.1"/>
</dbReference>
<keyword evidence="5" id="KW-0560">Oxidoreductase</keyword>
<comment type="caution">
    <text evidence="9">The sequence shown here is derived from an EMBL/GenBank/DDBJ whole genome shotgun (WGS) entry which is preliminary data.</text>
</comment>
<dbReference type="Gene3D" id="3.30.9.10">
    <property type="entry name" value="D-Amino Acid Oxidase, subunit A, domain 2"/>
    <property type="match status" value="1"/>
</dbReference>
<dbReference type="Proteomes" id="UP000758603">
    <property type="component" value="Unassembled WGS sequence"/>
</dbReference>
<dbReference type="GO" id="GO:0003884">
    <property type="term" value="F:D-amino-acid oxidase activity"/>
    <property type="evidence" value="ECO:0007669"/>
    <property type="project" value="InterPro"/>
</dbReference>
<feature type="binding site" evidence="6">
    <location>
        <position position="377"/>
    </location>
    <ligand>
        <name>D-dopa</name>
        <dbReference type="ChEBI" id="CHEBI:149689"/>
    </ligand>
</feature>
<dbReference type="PANTHER" id="PTHR11530">
    <property type="entry name" value="D-AMINO ACID OXIDASE"/>
    <property type="match status" value="1"/>
</dbReference>
<evidence type="ECO:0000256" key="7">
    <source>
        <dbReference type="SAM" id="MobiDB-lite"/>
    </source>
</evidence>
<evidence type="ECO:0000256" key="5">
    <source>
        <dbReference type="ARBA" id="ARBA00023002"/>
    </source>
</evidence>
<comment type="cofactor">
    <cofactor evidence="1 6">
        <name>FAD</name>
        <dbReference type="ChEBI" id="CHEBI:57692"/>
    </cofactor>
</comment>
<comment type="similarity">
    <text evidence="2">Belongs to the DAMOX/DASOX family.</text>
</comment>
<dbReference type="InterPro" id="IPR006076">
    <property type="entry name" value="FAD-dep_OxRdtase"/>
</dbReference>
<dbReference type="GO" id="GO:0071949">
    <property type="term" value="F:FAD binding"/>
    <property type="evidence" value="ECO:0007669"/>
    <property type="project" value="InterPro"/>
</dbReference>
<dbReference type="GO" id="GO:0019478">
    <property type="term" value="P:D-amino acid catabolic process"/>
    <property type="evidence" value="ECO:0007669"/>
    <property type="project" value="TreeGrafter"/>
</dbReference>
<organism evidence="9 10">
    <name type="scientific">Truncatella angustata</name>
    <dbReference type="NCBI Taxonomy" id="152316"/>
    <lineage>
        <taxon>Eukaryota</taxon>
        <taxon>Fungi</taxon>
        <taxon>Dikarya</taxon>
        <taxon>Ascomycota</taxon>
        <taxon>Pezizomycotina</taxon>
        <taxon>Sordariomycetes</taxon>
        <taxon>Xylariomycetidae</taxon>
        <taxon>Amphisphaeriales</taxon>
        <taxon>Sporocadaceae</taxon>
        <taxon>Truncatella</taxon>
    </lineage>
</organism>
<gene>
    <name evidence="9" type="ORF">BKA67DRAFT_639155</name>
</gene>
<dbReference type="GeneID" id="70134617"/>
<evidence type="ECO:0000313" key="10">
    <source>
        <dbReference type="Proteomes" id="UP000758603"/>
    </source>
</evidence>
<dbReference type="OrthoDB" id="2015447at2759"/>
<evidence type="ECO:0000313" key="9">
    <source>
        <dbReference type="EMBL" id="KAH6647124.1"/>
    </source>
</evidence>
<feature type="domain" description="FAD dependent oxidoreductase" evidence="8">
    <location>
        <begin position="34"/>
        <end position="392"/>
    </location>
</feature>
<dbReference type="Gene3D" id="3.40.50.720">
    <property type="entry name" value="NAD(P)-binding Rossmann-like Domain"/>
    <property type="match status" value="1"/>
</dbReference>
<name>A0A9P8RJD0_9PEZI</name>
<proteinExistence type="inferred from homology"/>
<accession>A0A9P8RJD0</accession>
<dbReference type="GO" id="GO:0005737">
    <property type="term" value="C:cytoplasm"/>
    <property type="evidence" value="ECO:0007669"/>
    <property type="project" value="TreeGrafter"/>
</dbReference>
<sequence length="416" mass="46320">MSFEQGKPLTLWRDIDPNPRPLKSPPRSNAKHVPVIGGGITALVTAWVLLDHGYRITLVAKSWFSKTERLTSQIAGALWEYPPPVCGNHSNDSNNISRFKNWSMVGYYIFKGLAAETSFATSCGIKTVSSTFFSRSRIEDIPDKYQKMIEIQASGVQGFRRDDKILQERGIDASAGVVDTFELLAPIIDTDKALEHIMHLVRSKGARSVTESIEQDLNDIEESLLARFPAHVVVNATGLDSKVVAGDTTVSPIRGALLRFVNDWVGYPKVDRALTAPSPDLNKDQFIFLVPRNDDTLVMGGVSQSHQWDLNLTPQSPEVVQMREMCELSMPALKNGCLVEEYPLAQGLRPFREQDTRVERDTRRKCSRIIHSYAQGGSGWSWSFGCAQEVLDLFEIVIRETHSSALDCERCAAPAP</sequence>
<feature type="binding site" evidence="6">
    <location>
        <position position="349"/>
    </location>
    <ligand>
        <name>D-dopa</name>
        <dbReference type="ChEBI" id="CHEBI:149689"/>
    </ligand>
</feature>
<evidence type="ECO:0000256" key="4">
    <source>
        <dbReference type="ARBA" id="ARBA00022827"/>
    </source>
</evidence>
<evidence type="ECO:0000259" key="8">
    <source>
        <dbReference type="Pfam" id="PF01266"/>
    </source>
</evidence>
<evidence type="ECO:0000256" key="6">
    <source>
        <dbReference type="PIRSR" id="PIRSR000189-1"/>
    </source>
</evidence>
<dbReference type="SUPFAM" id="SSF54373">
    <property type="entry name" value="FAD-linked reductases, C-terminal domain"/>
    <property type="match status" value="1"/>
</dbReference>
<keyword evidence="3" id="KW-0285">Flavoprotein</keyword>
<dbReference type="EMBL" id="JAGPXC010000009">
    <property type="protein sequence ID" value="KAH6647124.1"/>
    <property type="molecule type" value="Genomic_DNA"/>
</dbReference>
<evidence type="ECO:0000256" key="3">
    <source>
        <dbReference type="ARBA" id="ARBA00022630"/>
    </source>
</evidence>
<dbReference type="SUPFAM" id="SSF51971">
    <property type="entry name" value="Nucleotide-binding domain"/>
    <property type="match status" value="1"/>
</dbReference>
<dbReference type="AlphaFoldDB" id="A0A9P8RJD0"/>